<dbReference type="Gene3D" id="3.40.50.12500">
    <property type="match status" value="1"/>
</dbReference>
<reference evidence="2 3" key="1">
    <citation type="submission" date="2019-12" db="EMBL/GenBank/DDBJ databases">
        <authorList>
            <person name="Lee S.D."/>
        </authorList>
    </citation>
    <scope>NUCLEOTIDE SEQUENCE [LARGE SCALE GENOMIC DNA]</scope>
    <source>
        <strain evidence="2 3">GH1-50</strain>
    </source>
</reference>
<evidence type="ECO:0000313" key="2">
    <source>
        <dbReference type="EMBL" id="MXQ06295.1"/>
    </source>
</evidence>
<dbReference type="InterPro" id="IPR015942">
    <property type="entry name" value="Asp/Glu/hydantoin_racemase"/>
</dbReference>
<dbReference type="AlphaFoldDB" id="A0A7C9MHP5"/>
<dbReference type="Pfam" id="PF01177">
    <property type="entry name" value="Asp_Glu_race"/>
    <property type="match status" value="1"/>
</dbReference>
<dbReference type="InterPro" id="IPR053714">
    <property type="entry name" value="Iso_Racemase_Enz_sf"/>
</dbReference>
<sequence>MTLYVINPNSTQAVTDGIDRAIRLLRSWGYPIECLTLAEGPPGIESDAHVAGVVAPLTARMAGLTDATGFVIACFSDPGVSDLRKTHARPVIGIREAAVTDALTLGERFGVIAIGEPSVRRHLAAFDAMGVSSRLAGDRPLGLSVTDLADAARTLDRMIEVGRALCDEDGADVLIMGCAGMAQYRARIEEETGLPVVEPCQSAVAKALGRITLGLTHRTGMTHA</sequence>
<keyword evidence="3" id="KW-1185">Reference proteome</keyword>
<comment type="similarity">
    <text evidence="1">Belongs to the HyuE racemase family.</text>
</comment>
<dbReference type="PANTHER" id="PTHR28047">
    <property type="entry name" value="PROTEIN DCG1"/>
    <property type="match status" value="1"/>
</dbReference>
<dbReference type="PANTHER" id="PTHR28047:SF5">
    <property type="entry name" value="PROTEIN DCG1"/>
    <property type="match status" value="1"/>
</dbReference>
<gene>
    <name evidence="2" type="ORF">GQ651_00405</name>
</gene>
<proteinExistence type="inferred from homology"/>
<protein>
    <submittedName>
        <fullName evidence="2">Asp/Glu racemase</fullName>
    </submittedName>
</protein>
<accession>A0A7C9MHP5</accession>
<dbReference type="InterPro" id="IPR052186">
    <property type="entry name" value="Hydantoin_racemase-like"/>
</dbReference>
<dbReference type="EMBL" id="WUPT01000001">
    <property type="protein sequence ID" value="MXQ06295.1"/>
    <property type="molecule type" value="Genomic_DNA"/>
</dbReference>
<name>A0A7C9MHP5_9RHOB</name>
<reference evidence="2 3" key="2">
    <citation type="submission" date="2020-03" db="EMBL/GenBank/DDBJ databases">
        <title>Kangsaoukella pontilimi gen. nov., sp. nov., a new member of the family Rhodobacteraceae isolated from a tidal mudflat.</title>
        <authorList>
            <person name="Kim I.S."/>
        </authorList>
    </citation>
    <scope>NUCLEOTIDE SEQUENCE [LARGE SCALE GENOMIC DNA]</scope>
    <source>
        <strain evidence="2 3">GH1-50</strain>
    </source>
</reference>
<dbReference type="Proteomes" id="UP000480350">
    <property type="component" value="Unassembled WGS sequence"/>
</dbReference>
<dbReference type="GO" id="GO:0047661">
    <property type="term" value="F:amino-acid racemase activity"/>
    <property type="evidence" value="ECO:0007669"/>
    <property type="project" value="InterPro"/>
</dbReference>
<dbReference type="RefSeq" id="WP_160762246.1">
    <property type="nucleotide sequence ID" value="NZ_WUPT01000001.1"/>
</dbReference>
<evidence type="ECO:0000313" key="3">
    <source>
        <dbReference type="Proteomes" id="UP000480350"/>
    </source>
</evidence>
<comment type="caution">
    <text evidence="2">The sequence shown here is derived from an EMBL/GenBank/DDBJ whole genome shotgun (WGS) entry which is preliminary data.</text>
</comment>
<evidence type="ECO:0000256" key="1">
    <source>
        <dbReference type="ARBA" id="ARBA00038414"/>
    </source>
</evidence>
<organism evidence="2 3">
    <name type="scientific">Kangsaoukella pontilimi</name>
    <dbReference type="NCBI Taxonomy" id="2691042"/>
    <lineage>
        <taxon>Bacteria</taxon>
        <taxon>Pseudomonadati</taxon>
        <taxon>Pseudomonadota</taxon>
        <taxon>Alphaproteobacteria</taxon>
        <taxon>Rhodobacterales</taxon>
        <taxon>Paracoccaceae</taxon>
        <taxon>Kangsaoukella</taxon>
    </lineage>
</organism>